<reference evidence="2" key="1">
    <citation type="submission" date="2020-08" db="EMBL/GenBank/DDBJ databases">
        <title>Multicomponent nature underlies the extraordinary mechanical properties of spider dragline silk.</title>
        <authorList>
            <person name="Kono N."/>
            <person name="Nakamura H."/>
            <person name="Mori M."/>
            <person name="Yoshida Y."/>
            <person name="Ohtoshi R."/>
            <person name="Malay A.D."/>
            <person name="Moran D.A.P."/>
            <person name="Tomita M."/>
            <person name="Numata K."/>
            <person name="Arakawa K."/>
        </authorList>
    </citation>
    <scope>NUCLEOTIDE SEQUENCE</scope>
</reference>
<feature type="region of interest" description="Disordered" evidence="1">
    <location>
        <begin position="77"/>
        <end position="96"/>
    </location>
</feature>
<dbReference type="AlphaFoldDB" id="A0A8X6RCQ6"/>
<feature type="compositionally biased region" description="Polar residues" evidence="1">
    <location>
        <begin position="77"/>
        <end position="87"/>
    </location>
</feature>
<proteinExistence type="predicted"/>
<evidence type="ECO:0000313" key="2">
    <source>
        <dbReference type="EMBL" id="GFX90199.1"/>
    </source>
</evidence>
<sequence>METFHKCKQASVDALRQMPDHYPEEPFFVRALTELQDIEETMALAVSDIDSFDPCNIPGCPHHKKTLLNSPTKLTQSTHKINNQGNNPGKRKDNSNFEYLPLRKTTRKIVLDIPDNEEINLSPNKFALPQDVQLSNLKNPGSVPSENNPASPVKKPRITVRIIRPIRTLYKTNSLPPPPIMLFVEKKYKWPQLQKNFHKLDPD</sequence>
<dbReference type="EMBL" id="BMAU01021093">
    <property type="protein sequence ID" value="GFX90199.1"/>
    <property type="molecule type" value="Genomic_DNA"/>
</dbReference>
<comment type="caution">
    <text evidence="2">The sequence shown here is derived from an EMBL/GenBank/DDBJ whole genome shotgun (WGS) entry which is preliminary data.</text>
</comment>
<keyword evidence="3" id="KW-1185">Reference proteome</keyword>
<accession>A0A8X6RCQ6</accession>
<protein>
    <submittedName>
        <fullName evidence="2">Uncharacterized protein</fullName>
    </submittedName>
</protein>
<organism evidence="2 3">
    <name type="scientific">Trichonephila clavipes</name>
    <name type="common">Golden silk orbweaver</name>
    <name type="synonym">Nephila clavipes</name>
    <dbReference type="NCBI Taxonomy" id="2585209"/>
    <lineage>
        <taxon>Eukaryota</taxon>
        <taxon>Metazoa</taxon>
        <taxon>Ecdysozoa</taxon>
        <taxon>Arthropoda</taxon>
        <taxon>Chelicerata</taxon>
        <taxon>Arachnida</taxon>
        <taxon>Araneae</taxon>
        <taxon>Araneomorphae</taxon>
        <taxon>Entelegynae</taxon>
        <taxon>Araneoidea</taxon>
        <taxon>Nephilidae</taxon>
        <taxon>Trichonephila</taxon>
    </lineage>
</organism>
<evidence type="ECO:0000256" key="1">
    <source>
        <dbReference type="SAM" id="MobiDB-lite"/>
    </source>
</evidence>
<gene>
    <name evidence="2" type="ORF">TNCV_2449741</name>
</gene>
<name>A0A8X6RCQ6_TRICX</name>
<evidence type="ECO:0000313" key="3">
    <source>
        <dbReference type="Proteomes" id="UP000887159"/>
    </source>
</evidence>
<dbReference type="Proteomes" id="UP000887159">
    <property type="component" value="Unassembled WGS sequence"/>
</dbReference>